<dbReference type="Gene3D" id="3.40.1260.10">
    <property type="entry name" value="DsrEFH-like"/>
    <property type="match status" value="1"/>
</dbReference>
<proteinExistence type="predicted"/>
<protein>
    <submittedName>
        <fullName evidence="2">Uncharacterized protein</fullName>
    </submittedName>
</protein>
<dbReference type="InterPro" id="IPR003787">
    <property type="entry name" value="Sulphur_relay_DsrE/F-like"/>
</dbReference>
<dbReference type="SUPFAM" id="SSF75169">
    <property type="entry name" value="DsrEFH-like"/>
    <property type="match status" value="1"/>
</dbReference>
<evidence type="ECO:0000313" key="3">
    <source>
        <dbReference type="Proteomes" id="UP000294914"/>
    </source>
</evidence>
<gene>
    <name evidence="2" type="ORF">EDC23_1348</name>
</gene>
<dbReference type="EMBL" id="SOQX01000002">
    <property type="protein sequence ID" value="TDY02964.1"/>
    <property type="molecule type" value="Genomic_DNA"/>
</dbReference>
<organism evidence="2 3">
    <name type="scientific">Thiohalophilus thiocyanatoxydans</name>
    <dbReference type="NCBI Taxonomy" id="381308"/>
    <lineage>
        <taxon>Bacteria</taxon>
        <taxon>Pseudomonadati</taxon>
        <taxon>Pseudomonadota</taxon>
        <taxon>Gammaproteobacteria</taxon>
        <taxon>Thiohalomonadales</taxon>
        <taxon>Thiohalophilaceae</taxon>
        <taxon>Thiohalophilus</taxon>
    </lineage>
</organism>
<reference evidence="2 3" key="1">
    <citation type="submission" date="2019-03" db="EMBL/GenBank/DDBJ databases">
        <title>Genomic Encyclopedia of Type Strains, Phase IV (KMG-IV): sequencing the most valuable type-strain genomes for metagenomic binning, comparative biology and taxonomic classification.</title>
        <authorList>
            <person name="Goeker M."/>
        </authorList>
    </citation>
    <scope>NUCLEOTIDE SEQUENCE [LARGE SCALE GENOMIC DNA]</scope>
    <source>
        <strain evidence="2 3">DSM 16326</strain>
    </source>
</reference>
<sequence>MTRPLVLLSALLLFYSPVHSGEIVKTPYEDPKVVFDFYFDHPEKINSALYWVRSYINPLGEAPYNFSPEFMSVKVVIHGTEIVTVAKHNYEKYKDAVDRMKYYDQLGVEFIVCGLAAKDYDYSTDDFQDFIKLAPSAITELVHWQQQGHGLITPNIMDKKLSIDEIR</sequence>
<dbReference type="RefSeq" id="WP_134082265.1">
    <property type="nucleotide sequence ID" value="NZ_SOQX01000002.1"/>
</dbReference>
<accession>A0A4R8IRJ2</accession>
<keyword evidence="3" id="KW-1185">Reference proteome</keyword>
<comment type="caution">
    <text evidence="2">The sequence shown here is derived from an EMBL/GenBank/DDBJ whole genome shotgun (WGS) entry which is preliminary data.</text>
</comment>
<name>A0A4R8IRJ2_9GAMM</name>
<dbReference type="PANTHER" id="PTHR37691:SF1">
    <property type="entry name" value="BLR3518 PROTEIN"/>
    <property type="match status" value="1"/>
</dbReference>
<feature type="chain" id="PRO_5020556725" evidence="1">
    <location>
        <begin position="21"/>
        <end position="167"/>
    </location>
</feature>
<evidence type="ECO:0000313" key="2">
    <source>
        <dbReference type="EMBL" id="TDY02964.1"/>
    </source>
</evidence>
<dbReference type="OrthoDB" id="14053at2"/>
<dbReference type="PANTHER" id="PTHR37691">
    <property type="entry name" value="BLR3518 PROTEIN"/>
    <property type="match status" value="1"/>
</dbReference>
<dbReference type="InterPro" id="IPR027396">
    <property type="entry name" value="DsrEFH-like"/>
</dbReference>
<dbReference type="Proteomes" id="UP000294914">
    <property type="component" value="Unassembled WGS sequence"/>
</dbReference>
<evidence type="ECO:0000256" key="1">
    <source>
        <dbReference type="SAM" id="SignalP"/>
    </source>
</evidence>
<dbReference type="Pfam" id="PF02635">
    <property type="entry name" value="DsrE"/>
    <property type="match status" value="1"/>
</dbReference>
<dbReference type="AlphaFoldDB" id="A0A4R8IRJ2"/>
<keyword evidence="1" id="KW-0732">Signal</keyword>
<feature type="signal peptide" evidence="1">
    <location>
        <begin position="1"/>
        <end position="20"/>
    </location>
</feature>